<dbReference type="Proteomes" id="UP000749293">
    <property type="component" value="Unassembled WGS sequence"/>
</dbReference>
<protein>
    <submittedName>
        <fullName evidence="1">Uncharacterized protein</fullName>
    </submittedName>
</protein>
<dbReference type="GeneID" id="55971343"/>
<keyword evidence="2" id="KW-1185">Reference proteome</keyword>
<accession>A0A9P4YZ49</accession>
<gene>
    <name evidence="1" type="ORF">GMORB2_5115</name>
</gene>
<name>A0A9P4YZ49_9HYPO</name>
<dbReference type="EMBL" id="JAANYQ010000004">
    <property type="protein sequence ID" value="KAF4124449.1"/>
    <property type="molecule type" value="Genomic_DNA"/>
</dbReference>
<dbReference type="AlphaFoldDB" id="A0A9P4YZ49"/>
<sequence>MTLWTWKHIPWVGTVSTWAGAIVVTGLPCAVSRHAASSHVSGQLCVSWGRGDGPAAGSDASLAFILDIADAVFSNVPEIDMRLTSSSKAVRIHGAEQSCRLGGTSVSDESSVYSYS</sequence>
<reference evidence="1" key="1">
    <citation type="submission" date="2020-03" db="EMBL/GenBank/DDBJ databases">
        <title>Site-based positive gene gene selection in Geosmithia morbida across the United States reveals a broad range of putative effectors and factors for local host and environmental adapation.</title>
        <authorList>
            <person name="Onufrak A."/>
            <person name="Murdoch R.W."/>
            <person name="Gazis R."/>
            <person name="Huff M."/>
            <person name="Staton M."/>
            <person name="Klingeman W."/>
            <person name="Hadziabdic D."/>
        </authorList>
    </citation>
    <scope>NUCLEOTIDE SEQUENCE</scope>
    <source>
        <strain evidence="1">1262</strain>
    </source>
</reference>
<evidence type="ECO:0000313" key="1">
    <source>
        <dbReference type="EMBL" id="KAF4124449.1"/>
    </source>
</evidence>
<evidence type="ECO:0000313" key="2">
    <source>
        <dbReference type="Proteomes" id="UP000749293"/>
    </source>
</evidence>
<proteinExistence type="predicted"/>
<organism evidence="1 2">
    <name type="scientific">Geosmithia morbida</name>
    <dbReference type="NCBI Taxonomy" id="1094350"/>
    <lineage>
        <taxon>Eukaryota</taxon>
        <taxon>Fungi</taxon>
        <taxon>Dikarya</taxon>
        <taxon>Ascomycota</taxon>
        <taxon>Pezizomycotina</taxon>
        <taxon>Sordariomycetes</taxon>
        <taxon>Hypocreomycetidae</taxon>
        <taxon>Hypocreales</taxon>
        <taxon>Bionectriaceae</taxon>
        <taxon>Geosmithia</taxon>
    </lineage>
</organism>
<comment type="caution">
    <text evidence="1">The sequence shown here is derived from an EMBL/GenBank/DDBJ whole genome shotgun (WGS) entry which is preliminary data.</text>
</comment>
<dbReference type="RefSeq" id="XP_035323101.1">
    <property type="nucleotide sequence ID" value="XM_035467089.1"/>
</dbReference>